<keyword evidence="2" id="KW-0378">Hydrolase</keyword>
<proteinExistence type="inferred from homology"/>
<organism evidence="2 3">
    <name type="scientific">Candidatus Anaerobiospirillum merdipullorum</name>
    <dbReference type="NCBI Taxonomy" id="2838450"/>
    <lineage>
        <taxon>Bacteria</taxon>
        <taxon>Pseudomonadati</taxon>
        <taxon>Pseudomonadota</taxon>
        <taxon>Gammaproteobacteria</taxon>
        <taxon>Aeromonadales</taxon>
        <taxon>Succinivibrionaceae</taxon>
        <taxon>Anaerobiospirillum</taxon>
    </lineage>
</organism>
<gene>
    <name evidence="2" type="ORF">IAA31_04930</name>
</gene>
<dbReference type="SUPFAM" id="SSF55298">
    <property type="entry name" value="YjgF-like"/>
    <property type="match status" value="1"/>
</dbReference>
<dbReference type="InterPro" id="IPR035959">
    <property type="entry name" value="RutC-like_sf"/>
</dbReference>
<dbReference type="Pfam" id="PF01042">
    <property type="entry name" value="Ribonuc_L-PSP"/>
    <property type="match status" value="1"/>
</dbReference>
<dbReference type="GO" id="GO:0005829">
    <property type="term" value="C:cytosol"/>
    <property type="evidence" value="ECO:0007669"/>
    <property type="project" value="TreeGrafter"/>
</dbReference>
<name>A0A9E2KNQ9_9GAMM</name>
<accession>A0A9E2KNQ9</accession>
<reference evidence="2" key="1">
    <citation type="journal article" date="2021" name="PeerJ">
        <title>Extensive microbial diversity within the chicken gut microbiome revealed by metagenomics and culture.</title>
        <authorList>
            <person name="Gilroy R."/>
            <person name="Ravi A."/>
            <person name="Getino M."/>
            <person name="Pursley I."/>
            <person name="Horton D.L."/>
            <person name="Alikhan N.F."/>
            <person name="Baker D."/>
            <person name="Gharbi K."/>
            <person name="Hall N."/>
            <person name="Watson M."/>
            <person name="Adriaenssens E.M."/>
            <person name="Foster-Nyarko E."/>
            <person name="Jarju S."/>
            <person name="Secka A."/>
            <person name="Antonio M."/>
            <person name="Oren A."/>
            <person name="Chaudhuri R.R."/>
            <person name="La Ragione R."/>
            <person name="Hildebrand F."/>
            <person name="Pallen M.J."/>
        </authorList>
    </citation>
    <scope>NUCLEOTIDE SEQUENCE</scope>
    <source>
        <strain evidence="2">687</strain>
    </source>
</reference>
<sequence length="127" mass="13019">MSIQVLQTSNAPAAIGPYVQGKIAGGFLFASGQIPLDPVSGAVVGTTIAAQAEQVMRNVCALIEAAGAKVENVVKSTCFLHDIADFAAFNEVYAKYFGAAAPARSCVGGIDLPKGVLCEVEVVVYLG</sequence>
<dbReference type="InterPro" id="IPR006175">
    <property type="entry name" value="YjgF/YER057c/UK114"/>
</dbReference>
<dbReference type="Proteomes" id="UP000824150">
    <property type="component" value="Unassembled WGS sequence"/>
</dbReference>
<dbReference type="FunFam" id="3.30.1330.40:FF:000001">
    <property type="entry name" value="L-PSP family endoribonuclease"/>
    <property type="match status" value="1"/>
</dbReference>
<dbReference type="GO" id="GO:0019239">
    <property type="term" value="F:deaminase activity"/>
    <property type="evidence" value="ECO:0007669"/>
    <property type="project" value="TreeGrafter"/>
</dbReference>
<comment type="caution">
    <text evidence="2">The sequence shown here is derived from an EMBL/GenBank/DDBJ whole genome shotgun (WGS) entry which is preliminary data.</text>
</comment>
<dbReference type="CDD" id="cd00448">
    <property type="entry name" value="YjgF_YER057c_UK114_family"/>
    <property type="match status" value="1"/>
</dbReference>
<evidence type="ECO:0000313" key="2">
    <source>
        <dbReference type="EMBL" id="MBU3826816.1"/>
    </source>
</evidence>
<dbReference type="EMBL" id="JAHLFG010000054">
    <property type="protein sequence ID" value="MBU3826816.1"/>
    <property type="molecule type" value="Genomic_DNA"/>
</dbReference>
<dbReference type="AlphaFoldDB" id="A0A9E2KNQ9"/>
<dbReference type="PANTHER" id="PTHR11803:SF58">
    <property type="entry name" value="PROTEIN HMF1-RELATED"/>
    <property type="match status" value="1"/>
</dbReference>
<dbReference type="PANTHER" id="PTHR11803">
    <property type="entry name" value="2-IMINOBUTANOATE/2-IMINOPROPANOATE DEAMINASE RIDA"/>
    <property type="match status" value="1"/>
</dbReference>
<reference evidence="2" key="2">
    <citation type="submission" date="2021-04" db="EMBL/GenBank/DDBJ databases">
        <authorList>
            <person name="Gilroy R."/>
        </authorList>
    </citation>
    <scope>NUCLEOTIDE SEQUENCE</scope>
    <source>
        <strain evidence="2">687</strain>
    </source>
</reference>
<evidence type="ECO:0000313" key="3">
    <source>
        <dbReference type="Proteomes" id="UP000824150"/>
    </source>
</evidence>
<protein>
    <submittedName>
        <fullName evidence="2">Rid family detoxifying hydrolase</fullName>
    </submittedName>
</protein>
<dbReference type="Gene3D" id="3.30.1330.40">
    <property type="entry name" value="RutC-like"/>
    <property type="match status" value="1"/>
</dbReference>
<evidence type="ECO:0000256" key="1">
    <source>
        <dbReference type="ARBA" id="ARBA00010552"/>
    </source>
</evidence>
<dbReference type="InterPro" id="IPR006056">
    <property type="entry name" value="RidA"/>
</dbReference>
<dbReference type="NCBIfam" id="TIGR00004">
    <property type="entry name" value="Rid family detoxifying hydrolase"/>
    <property type="match status" value="1"/>
</dbReference>
<comment type="similarity">
    <text evidence="1">Belongs to the RutC family.</text>
</comment>